<dbReference type="GO" id="GO:0016887">
    <property type="term" value="F:ATP hydrolysis activity"/>
    <property type="evidence" value="ECO:0007669"/>
    <property type="project" value="InterPro"/>
</dbReference>
<keyword evidence="4 6" id="KW-0067">ATP-binding</keyword>
<evidence type="ECO:0000313" key="6">
    <source>
        <dbReference type="EMBL" id="MBB6000481.1"/>
    </source>
</evidence>
<keyword evidence="3" id="KW-0547">Nucleotide-binding</keyword>
<dbReference type="InterPro" id="IPR003593">
    <property type="entry name" value="AAA+_ATPase"/>
</dbReference>
<reference evidence="6 7" key="1">
    <citation type="submission" date="2020-08" db="EMBL/GenBank/DDBJ databases">
        <title>Sequencing the genomes of 1000 actinobacteria strains.</title>
        <authorList>
            <person name="Klenk H.-P."/>
        </authorList>
    </citation>
    <scope>NUCLEOTIDE SEQUENCE [LARGE SCALE GENOMIC DNA]</scope>
    <source>
        <strain evidence="6 7">DSM 44593</strain>
    </source>
</reference>
<dbReference type="Pfam" id="PF00005">
    <property type="entry name" value="ABC_tran"/>
    <property type="match status" value="1"/>
</dbReference>
<comment type="caution">
    <text evidence="6">The sequence shown here is derived from an EMBL/GenBank/DDBJ whole genome shotgun (WGS) entry which is preliminary data.</text>
</comment>
<keyword evidence="7" id="KW-1185">Reference proteome</keyword>
<evidence type="ECO:0000256" key="2">
    <source>
        <dbReference type="ARBA" id="ARBA00022448"/>
    </source>
</evidence>
<dbReference type="GO" id="GO:0005524">
    <property type="term" value="F:ATP binding"/>
    <property type="evidence" value="ECO:0007669"/>
    <property type="project" value="UniProtKB-KW"/>
</dbReference>
<dbReference type="SMART" id="SM00382">
    <property type="entry name" value="AAA"/>
    <property type="match status" value="1"/>
</dbReference>
<evidence type="ECO:0000313" key="7">
    <source>
        <dbReference type="Proteomes" id="UP000578077"/>
    </source>
</evidence>
<dbReference type="SUPFAM" id="SSF52540">
    <property type="entry name" value="P-loop containing nucleoside triphosphate hydrolases"/>
    <property type="match status" value="1"/>
</dbReference>
<evidence type="ECO:0000256" key="1">
    <source>
        <dbReference type="ARBA" id="ARBA00005417"/>
    </source>
</evidence>
<protein>
    <submittedName>
        <fullName evidence="6">ABC-2 type transport system ATP-binding protein</fullName>
    </submittedName>
</protein>
<dbReference type="InterPro" id="IPR003439">
    <property type="entry name" value="ABC_transporter-like_ATP-bd"/>
</dbReference>
<name>A0A841EM35_9ACTN</name>
<dbReference type="RefSeq" id="WP_184637934.1">
    <property type="nucleotide sequence ID" value="NZ_BAABKT010000032.1"/>
</dbReference>
<organism evidence="6 7">
    <name type="scientific">Streptomonospora salina</name>
    <dbReference type="NCBI Taxonomy" id="104205"/>
    <lineage>
        <taxon>Bacteria</taxon>
        <taxon>Bacillati</taxon>
        <taxon>Actinomycetota</taxon>
        <taxon>Actinomycetes</taxon>
        <taxon>Streptosporangiales</taxon>
        <taxon>Nocardiopsidaceae</taxon>
        <taxon>Streptomonospora</taxon>
    </lineage>
</organism>
<proteinExistence type="inferred from homology"/>
<evidence type="ECO:0000256" key="4">
    <source>
        <dbReference type="ARBA" id="ARBA00022840"/>
    </source>
</evidence>
<dbReference type="PANTHER" id="PTHR43335">
    <property type="entry name" value="ABC TRANSPORTER, ATP-BINDING PROTEIN"/>
    <property type="match status" value="1"/>
</dbReference>
<sequence>MSPGVGGCAVATHALERDYGGGAGVFDVDLRVPEGGAFGLVGLNGAGKTTLLMLLSGMRTPGKGRIEHSYARSSIAVCPDVPEFEPWLTAAEVVASAAGLAGIRPAPEEVSTLVERVGMSAAADRRTRGFSRGMKQRLGMAAALIQRPRLLILDEPAAGLDPQGRADVLDLVSALRGETTMVFSSHLLTDVQRVCDDVAVLRAGRLVYQGAVDELLAQHVRPSWELRVRGRAAAEVRELLAAEPWVVSAEEAGGDTVVVDADSVPSGETGIPALLVREGIALTSMVPCDARLEAAFMSLTQEEAT</sequence>
<accession>A0A841EM35</accession>
<dbReference type="EMBL" id="JACHLY010000001">
    <property type="protein sequence ID" value="MBB6000481.1"/>
    <property type="molecule type" value="Genomic_DNA"/>
</dbReference>
<evidence type="ECO:0000259" key="5">
    <source>
        <dbReference type="PROSITE" id="PS50893"/>
    </source>
</evidence>
<comment type="similarity">
    <text evidence="1">Belongs to the ABC transporter superfamily.</text>
</comment>
<dbReference type="AlphaFoldDB" id="A0A841EM35"/>
<dbReference type="PROSITE" id="PS50893">
    <property type="entry name" value="ABC_TRANSPORTER_2"/>
    <property type="match status" value="1"/>
</dbReference>
<dbReference type="Gene3D" id="3.40.50.300">
    <property type="entry name" value="P-loop containing nucleotide triphosphate hydrolases"/>
    <property type="match status" value="1"/>
</dbReference>
<dbReference type="InterPro" id="IPR027417">
    <property type="entry name" value="P-loop_NTPase"/>
</dbReference>
<dbReference type="Proteomes" id="UP000578077">
    <property type="component" value="Unassembled WGS sequence"/>
</dbReference>
<evidence type="ECO:0000256" key="3">
    <source>
        <dbReference type="ARBA" id="ARBA00022741"/>
    </source>
</evidence>
<feature type="domain" description="ABC transporter" evidence="5">
    <location>
        <begin position="10"/>
        <end position="228"/>
    </location>
</feature>
<keyword evidence="2" id="KW-0813">Transport</keyword>
<gene>
    <name evidence="6" type="ORF">HNR25_004232</name>
</gene>